<dbReference type="EMBL" id="JBJKFK010000075">
    <property type="protein sequence ID" value="KAL3320117.1"/>
    <property type="molecule type" value="Genomic_DNA"/>
</dbReference>
<dbReference type="SUPFAM" id="SSF57850">
    <property type="entry name" value="RING/U-box"/>
    <property type="match status" value="1"/>
</dbReference>
<organism evidence="13 14">
    <name type="scientific">Cichlidogyrus casuarinus</name>
    <dbReference type="NCBI Taxonomy" id="1844966"/>
    <lineage>
        <taxon>Eukaryota</taxon>
        <taxon>Metazoa</taxon>
        <taxon>Spiralia</taxon>
        <taxon>Lophotrochozoa</taxon>
        <taxon>Platyhelminthes</taxon>
        <taxon>Monogenea</taxon>
        <taxon>Monopisthocotylea</taxon>
        <taxon>Dactylogyridea</taxon>
        <taxon>Ancyrocephalidae</taxon>
        <taxon>Cichlidogyrus</taxon>
    </lineage>
</organism>
<evidence type="ECO:0000256" key="9">
    <source>
        <dbReference type="PROSITE-ProRule" id="PRU00175"/>
    </source>
</evidence>
<dbReference type="Pfam" id="PF13445">
    <property type="entry name" value="zf-RING_UBOX"/>
    <property type="match status" value="1"/>
</dbReference>
<dbReference type="Gene3D" id="3.40.50.10190">
    <property type="entry name" value="BRCT domain"/>
    <property type="match status" value="2"/>
</dbReference>
<dbReference type="SUPFAM" id="SSF52113">
    <property type="entry name" value="BRCT domain"/>
    <property type="match status" value="2"/>
</dbReference>
<feature type="region of interest" description="Disordered" evidence="10">
    <location>
        <begin position="116"/>
        <end position="240"/>
    </location>
</feature>
<dbReference type="SMART" id="SM00184">
    <property type="entry name" value="RING"/>
    <property type="match status" value="1"/>
</dbReference>
<dbReference type="InterPro" id="IPR013083">
    <property type="entry name" value="Znf_RING/FYVE/PHD"/>
</dbReference>
<keyword evidence="3" id="KW-0677">Repeat</keyword>
<dbReference type="Proteomes" id="UP001626550">
    <property type="component" value="Unassembled WGS sequence"/>
</dbReference>
<evidence type="ECO:0000256" key="10">
    <source>
        <dbReference type="SAM" id="MobiDB-lite"/>
    </source>
</evidence>
<feature type="domain" description="RING-type" evidence="11">
    <location>
        <begin position="19"/>
        <end position="59"/>
    </location>
</feature>
<comment type="caution">
    <text evidence="13">The sequence shown here is derived from an EMBL/GenBank/DDBJ whole genome shotgun (WGS) entry which is preliminary data.</text>
</comment>
<dbReference type="AlphaFoldDB" id="A0ABD2QKS9"/>
<dbReference type="InterPro" id="IPR036420">
    <property type="entry name" value="BRCT_dom_sf"/>
</dbReference>
<sequence>MEIDEITKCITILTQAVKCCICLDTCKTPVSTYCGHTFCLHCINEYLGKKRSAPCPSCRKEFKKRSLRPSTRLNEISKAVDAVIAAYQKETNRSFEPDTTPASALHLSQEMTQFASRFQRSTEIEEEPSTQPMKTKPTINKPPLPTLLKRKRNQPIPVPSDDMQFVDDDSETGSATSKSRRRPKKFKRSTSSSLTRLSKQISLPRITRLSSKSESSSPKKGFSLRKFRSFDPSNASPTKKLSFKSRVGSFVSSSPYAKLRSKFLRRNSDSFVNTRGLAIVDGSEEDISLVRSSSVDKLTAEVKLVKVSSTTEENAKPPLPTFRSRSTCKFIAPLKGLISRRKSHQHRRHSLLVQNQSTSRVSLNSVDSLVRSPAWSIDSLKTDCFQCSACGETLHLLPTDLDRPSTSASYWHAEDPDEGDLCVTSKEAQAPRPRMGMASVLSQQMTDSEMGDFFTPQEIIPESPQMLVPETAETPEQSQPTEIPETVFSTPMENKENVPERHFSTPIEEIKDKRISLTGSGLNVEGNRMLAEFAKRFSADKRNRFEVGETTHVVMMPSGEGRRVVARTFKYFMGILNHCWIVNVEWLRESLKRDEMASEEEFEVTGDTVCGDAHGGPKRSRLSVPLRIGAPNTAIFAHMNLCVFGELPGLSMKDFAQLVECGSGTFIPSLAEMPKTLPVTGVSARSSSQRKNLIIVHEGEERTRGNELQLLYARHHIPFISIDWFYNCISLYRRLSSVDQYYVYPKKSTAIRNAINN</sequence>
<evidence type="ECO:0000256" key="2">
    <source>
        <dbReference type="ARBA" id="ARBA00022723"/>
    </source>
</evidence>
<keyword evidence="14" id="KW-1185">Reference proteome</keyword>
<evidence type="ECO:0000256" key="4">
    <source>
        <dbReference type="ARBA" id="ARBA00022763"/>
    </source>
</evidence>
<protein>
    <submittedName>
        <fullName evidence="13">Breast cancer 1, early onset</fullName>
    </submittedName>
</protein>
<keyword evidence="5 9" id="KW-0863">Zinc-finger</keyword>
<feature type="compositionally biased region" description="Basic residues" evidence="10">
    <location>
        <begin position="178"/>
        <end position="188"/>
    </location>
</feature>
<comment type="subcellular location">
    <subcellularLocation>
        <location evidence="1">Nucleus</location>
    </subcellularLocation>
</comment>
<evidence type="ECO:0000256" key="7">
    <source>
        <dbReference type="ARBA" id="ARBA00023204"/>
    </source>
</evidence>
<evidence type="ECO:0000256" key="5">
    <source>
        <dbReference type="ARBA" id="ARBA00022771"/>
    </source>
</evidence>
<evidence type="ECO:0000256" key="8">
    <source>
        <dbReference type="ARBA" id="ARBA00023242"/>
    </source>
</evidence>
<dbReference type="SMART" id="SM00292">
    <property type="entry name" value="BRCT"/>
    <property type="match status" value="2"/>
</dbReference>
<evidence type="ECO:0000256" key="6">
    <source>
        <dbReference type="ARBA" id="ARBA00022833"/>
    </source>
</evidence>
<gene>
    <name evidence="13" type="primary">BRCA1</name>
    <name evidence="13" type="ORF">Ciccas_001208</name>
</gene>
<dbReference type="InterPro" id="IPR027370">
    <property type="entry name" value="Znf-RING_euk"/>
</dbReference>
<accession>A0ABD2QKS9</accession>
<dbReference type="InterPro" id="IPR001357">
    <property type="entry name" value="BRCT_dom"/>
</dbReference>
<dbReference type="PANTHER" id="PTHR13763">
    <property type="entry name" value="BREAST CANCER TYPE 1 SUSCEPTIBILITY PROTEIN BRCA1"/>
    <property type="match status" value="1"/>
</dbReference>
<dbReference type="InterPro" id="IPR001841">
    <property type="entry name" value="Znf_RING"/>
</dbReference>
<feature type="compositionally biased region" description="Low complexity" evidence="10">
    <location>
        <begin position="189"/>
        <end position="199"/>
    </location>
</feature>
<keyword evidence="7" id="KW-0234">DNA repair</keyword>
<proteinExistence type="predicted"/>
<dbReference type="PROSITE" id="PS50089">
    <property type="entry name" value="ZF_RING_2"/>
    <property type="match status" value="1"/>
</dbReference>
<dbReference type="PROSITE" id="PS50172">
    <property type="entry name" value="BRCT"/>
    <property type="match status" value="2"/>
</dbReference>
<dbReference type="PROSITE" id="PS00518">
    <property type="entry name" value="ZF_RING_1"/>
    <property type="match status" value="1"/>
</dbReference>
<feature type="domain" description="BRCT" evidence="12">
    <location>
        <begin position="631"/>
        <end position="742"/>
    </location>
</feature>
<evidence type="ECO:0000256" key="3">
    <source>
        <dbReference type="ARBA" id="ARBA00022737"/>
    </source>
</evidence>
<dbReference type="InterPro" id="IPR031099">
    <property type="entry name" value="BRCA1-associated"/>
</dbReference>
<evidence type="ECO:0000259" key="12">
    <source>
        <dbReference type="PROSITE" id="PS50172"/>
    </source>
</evidence>
<dbReference type="GO" id="GO:0008270">
    <property type="term" value="F:zinc ion binding"/>
    <property type="evidence" value="ECO:0007669"/>
    <property type="project" value="UniProtKB-KW"/>
</dbReference>
<dbReference type="GO" id="GO:0005634">
    <property type="term" value="C:nucleus"/>
    <property type="evidence" value="ECO:0007669"/>
    <property type="project" value="UniProtKB-SubCell"/>
</dbReference>
<reference evidence="13 14" key="1">
    <citation type="submission" date="2024-11" db="EMBL/GenBank/DDBJ databases">
        <title>Adaptive evolution of stress response genes in parasites aligns with host niche diversity.</title>
        <authorList>
            <person name="Hahn C."/>
            <person name="Resl P."/>
        </authorList>
    </citation>
    <scope>NUCLEOTIDE SEQUENCE [LARGE SCALE GENOMIC DNA]</scope>
    <source>
        <strain evidence="13">EGGRZ-B1_66</strain>
        <tissue evidence="13">Body</tissue>
    </source>
</reference>
<keyword evidence="8" id="KW-0539">Nucleus</keyword>
<dbReference type="InterPro" id="IPR017907">
    <property type="entry name" value="Znf_RING_CS"/>
</dbReference>
<evidence type="ECO:0000313" key="13">
    <source>
        <dbReference type="EMBL" id="KAL3320117.1"/>
    </source>
</evidence>
<dbReference type="GO" id="GO:0006281">
    <property type="term" value="P:DNA repair"/>
    <property type="evidence" value="ECO:0007669"/>
    <property type="project" value="UniProtKB-KW"/>
</dbReference>
<dbReference type="PANTHER" id="PTHR13763:SF0">
    <property type="entry name" value="BREAST CANCER TYPE 1 SUSCEPTIBILITY PROTEIN"/>
    <property type="match status" value="1"/>
</dbReference>
<name>A0ABD2QKS9_9PLAT</name>
<feature type="compositionally biased region" description="Low complexity" evidence="10">
    <location>
        <begin position="210"/>
        <end position="221"/>
    </location>
</feature>
<keyword evidence="4" id="KW-0227">DNA damage</keyword>
<evidence type="ECO:0000259" key="11">
    <source>
        <dbReference type="PROSITE" id="PS50089"/>
    </source>
</evidence>
<evidence type="ECO:0000313" key="14">
    <source>
        <dbReference type="Proteomes" id="UP001626550"/>
    </source>
</evidence>
<keyword evidence="2" id="KW-0479">Metal-binding</keyword>
<dbReference type="Gene3D" id="3.30.40.10">
    <property type="entry name" value="Zinc/RING finger domain, C3HC4 (zinc finger)"/>
    <property type="match status" value="1"/>
</dbReference>
<feature type="domain" description="BRCT" evidence="12">
    <location>
        <begin position="505"/>
        <end position="604"/>
    </location>
</feature>
<keyword evidence="6" id="KW-0862">Zinc</keyword>
<evidence type="ECO:0000256" key="1">
    <source>
        <dbReference type="ARBA" id="ARBA00004123"/>
    </source>
</evidence>